<sequence length="957" mass="107191">MPDDDRRSRSRSQAQGHLPPFSFPDPTPTLTDDELRDTAYEIFAFSCRASSSRPLTFISSSSGSGSSAATPSLQRSTTTEVVRKALGLKVKVKGRESMKGGSGNEAGQRKRGGVGVGEVLRFQMRVSDQTDSRVRRALLRIAAGQLGRRIESIVLPLELLQQFQPSDFPKIQDYDSWQRRHVKVLEAGLLLHPHLPLNKTDNSAQRLRQIIRTALEKPSEIGRNSEASNALRSTVMSLACRSLNGSTSEMCHWADGFPLNIRLYQVLLEACFDINEETSMIEEVDEVLDQIKKTWTVLGMNQALHNLCFAWVLFHQYVATGQEENDLLYAASNLLLEVEEDSRATKDQEYLKFSISTLKLILGWSEKRLIAYHDTFHCGNIDVMQNLVSMSTSSAKILADQVSHENGRKKADADVARQTVETYIRTSSRALYSQNKEKIRRSSKGQQNALPYLSVLAQDIRELVITEKEVFSPVFKRWHPLPSGVAVATLHYCFGNDLNNFITGIDELTPDAMQVLIAADKLEKDLVQIAVEDSVDSEDGGKSIIQEMSPYEVETVIANLVVAWIKIRVDRLKEWVDRNLQQESWSPHANKERFAPSAVEVLRIVDETLEAFFLLPIPMYQSLLPRLISGLDKDLQQYVAVAKAGCGNRATFIPSMPPLTRCITGSKYNRVPKKKEKEKTTQRRKSQLGTPNVDNSLGVLQLCVRINTLQHFRIQLEALGKKAFVYLKSSDPSCAEEIANGRGIKFELSSAACSEGIKQLCEATAYKVVFQDLSPVLWDGLFVGDVSSSRIEPFLQELESYLETISSTVHDRVRTRVITNVMKASFDGFLLILLAGGPCRAFALEDCQIIEEDFKFLEELFWSNGDGLPADLINKYSSSVKSILPLFRANTDSLIEQFKRTTLETCGPSAKSKLPLPPTPAEWSPNEPNTLLRVLCLRNDPSATKFLKKTYNLPKTL</sequence>
<organism evidence="1 2">
    <name type="scientific">Melastoma candidum</name>
    <dbReference type="NCBI Taxonomy" id="119954"/>
    <lineage>
        <taxon>Eukaryota</taxon>
        <taxon>Viridiplantae</taxon>
        <taxon>Streptophyta</taxon>
        <taxon>Embryophyta</taxon>
        <taxon>Tracheophyta</taxon>
        <taxon>Spermatophyta</taxon>
        <taxon>Magnoliopsida</taxon>
        <taxon>eudicotyledons</taxon>
        <taxon>Gunneridae</taxon>
        <taxon>Pentapetalae</taxon>
        <taxon>rosids</taxon>
        <taxon>malvids</taxon>
        <taxon>Myrtales</taxon>
        <taxon>Melastomataceae</taxon>
        <taxon>Melastomatoideae</taxon>
        <taxon>Melastomateae</taxon>
        <taxon>Melastoma</taxon>
    </lineage>
</organism>
<protein>
    <submittedName>
        <fullName evidence="1">Uncharacterized protein</fullName>
    </submittedName>
</protein>
<comment type="caution">
    <text evidence="1">The sequence shown here is derived from an EMBL/GenBank/DDBJ whole genome shotgun (WGS) entry which is preliminary data.</text>
</comment>
<reference evidence="2" key="1">
    <citation type="journal article" date="2023" name="Front. Plant Sci.">
        <title>Chromosomal-level genome assembly of Melastoma candidum provides insights into trichome evolution.</title>
        <authorList>
            <person name="Zhong Y."/>
            <person name="Wu W."/>
            <person name="Sun C."/>
            <person name="Zou P."/>
            <person name="Liu Y."/>
            <person name="Dai S."/>
            <person name="Zhou R."/>
        </authorList>
    </citation>
    <scope>NUCLEOTIDE SEQUENCE [LARGE SCALE GENOMIC DNA]</scope>
</reference>
<name>A0ACB9RI30_9MYRT</name>
<evidence type="ECO:0000313" key="2">
    <source>
        <dbReference type="Proteomes" id="UP001057402"/>
    </source>
</evidence>
<dbReference type="Proteomes" id="UP001057402">
    <property type="component" value="Chromosome 4"/>
</dbReference>
<gene>
    <name evidence="1" type="ORF">MLD38_014774</name>
</gene>
<keyword evidence="2" id="KW-1185">Reference proteome</keyword>
<evidence type="ECO:0000313" key="1">
    <source>
        <dbReference type="EMBL" id="KAI4377088.1"/>
    </source>
</evidence>
<accession>A0ACB9RI30</accession>
<proteinExistence type="predicted"/>
<dbReference type="EMBL" id="CM042883">
    <property type="protein sequence ID" value="KAI4377088.1"/>
    <property type="molecule type" value="Genomic_DNA"/>
</dbReference>